<dbReference type="EMBL" id="CM007895">
    <property type="protein sequence ID" value="OTG21937.1"/>
    <property type="molecule type" value="Genomic_DNA"/>
</dbReference>
<reference evidence="2" key="2">
    <citation type="submission" date="2017-02" db="EMBL/GenBank/DDBJ databases">
        <title>Sunflower complete genome.</title>
        <authorList>
            <person name="Langlade N."/>
            <person name="Munos S."/>
        </authorList>
    </citation>
    <scope>NUCLEOTIDE SEQUENCE [LARGE SCALE GENOMIC DNA]</scope>
    <source>
        <tissue evidence="2">Leaves</tissue>
    </source>
</reference>
<protein>
    <submittedName>
        <fullName evidence="2">Uncharacterized protein</fullName>
    </submittedName>
</protein>
<proteinExistence type="predicted"/>
<evidence type="ECO:0000313" key="3">
    <source>
        <dbReference type="Proteomes" id="UP000215914"/>
    </source>
</evidence>
<name>A0A251UF05_HELAN</name>
<accession>A0A251UF05</accession>
<dbReference type="Proteomes" id="UP000215914">
    <property type="component" value="Chromosome 6"/>
</dbReference>
<gene>
    <name evidence="2" type="ORF">HannXRQ_Chr06g0165971</name>
    <name evidence="1" type="ORF">HanXRQr2_Chr06g0240911</name>
</gene>
<evidence type="ECO:0000313" key="1">
    <source>
        <dbReference type="EMBL" id="KAF5800811.1"/>
    </source>
</evidence>
<dbReference type="AlphaFoldDB" id="A0A251UF05"/>
<reference evidence="1" key="3">
    <citation type="submission" date="2020-06" db="EMBL/GenBank/DDBJ databases">
        <title>Helianthus annuus Genome sequencing and assembly Release 2.</title>
        <authorList>
            <person name="Gouzy J."/>
            <person name="Langlade N."/>
            <person name="Munos S."/>
        </authorList>
    </citation>
    <scope>NUCLEOTIDE SEQUENCE</scope>
    <source>
        <tissue evidence="1">Leaves</tissue>
    </source>
</reference>
<keyword evidence="3" id="KW-1185">Reference proteome</keyword>
<sequence length="81" mass="9369">MVHPPVNTTPVKHMPAIRQPPDLISGIKLIQTHSATLRRVHKLRILHHWKHLTNKQSRSRSNLIIQRRHFCSGKLGCKLGF</sequence>
<dbReference type="InParanoid" id="A0A251UF05"/>
<reference evidence="1 3" key="1">
    <citation type="journal article" date="2017" name="Nature">
        <title>The sunflower genome provides insights into oil metabolism, flowering and Asterid evolution.</title>
        <authorList>
            <person name="Badouin H."/>
            <person name="Gouzy J."/>
            <person name="Grassa C.J."/>
            <person name="Murat F."/>
            <person name="Staton S.E."/>
            <person name="Cottret L."/>
            <person name="Lelandais-Briere C."/>
            <person name="Owens G.L."/>
            <person name="Carrere S."/>
            <person name="Mayjonade B."/>
            <person name="Legrand L."/>
            <person name="Gill N."/>
            <person name="Kane N.C."/>
            <person name="Bowers J.E."/>
            <person name="Hubner S."/>
            <person name="Bellec A."/>
            <person name="Berard A."/>
            <person name="Berges H."/>
            <person name="Blanchet N."/>
            <person name="Boniface M.C."/>
            <person name="Brunel D."/>
            <person name="Catrice O."/>
            <person name="Chaidir N."/>
            <person name="Claudel C."/>
            <person name="Donnadieu C."/>
            <person name="Faraut T."/>
            <person name="Fievet G."/>
            <person name="Helmstetter N."/>
            <person name="King M."/>
            <person name="Knapp S.J."/>
            <person name="Lai Z."/>
            <person name="Le Paslier M.C."/>
            <person name="Lippi Y."/>
            <person name="Lorenzon L."/>
            <person name="Mandel J.R."/>
            <person name="Marage G."/>
            <person name="Marchand G."/>
            <person name="Marquand E."/>
            <person name="Bret-Mestries E."/>
            <person name="Morien E."/>
            <person name="Nambeesan S."/>
            <person name="Nguyen T."/>
            <person name="Pegot-Espagnet P."/>
            <person name="Pouilly N."/>
            <person name="Raftis F."/>
            <person name="Sallet E."/>
            <person name="Schiex T."/>
            <person name="Thomas J."/>
            <person name="Vandecasteele C."/>
            <person name="Vares D."/>
            <person name="Vear F."/>
            <person name="Vautrin S."/>
            <person name="Crespi M."/>
            <person name="Mangin B."/>
            <person name="Burke J.M."/>
            <person name="Salse J."/>
            <person name="Munos S."/>
            <person name="Vincourt P."/>
            <person name="Rieseberg L.H."/>
            <person name="Langlade N.B."/>
        </authorList>
    </citation>
    <scope>NUCLEOTIDE SEQUENCE [LARGE SCALE GENOMIC DNA]</scope>
    <source>
        <strain evidence="3">cv. SF193</strain>
        <tissue evidence="1">Leaves</tissue>
    </source>
</reference>
<organism evidence="2 3">
    <name type="scientific">Helianthus annuus</name>
    <name type="common">Common sunflower</name>
    <dbReference type="NCBI Taxonomy" id="4232"/>
    <lineage>
        <taxon>Eukaryota</taxon>
        <taxon>Viridiplantae</taxon>
        <taxon>Streptophyta</taxon>
        <taxon>Embryophyta</taxon>
        <taxon>Tracheophyta</taxon>
        <taxon>Spermatophyta</taxon>
        <taxon>Magnoliopsida</taxon>
        <taxon>eudicotyledons</taxon>
        <taxon>Gunneridae</taxon>
        <taxon>Pentapetalae</taxon>
        <taxon>asterids</taxon>
        <taxon>campanulids</taxon>
        <taxon>Asterales</taxon>
        <taxon>Asteraceae</taxon>
        <taxon>Asteroideae</taxon>
        <taxon>Heliantheae alliance</taxon>
        <taxon>Heliantheae</taxon>
        <taxon>Helianthus</taxon>
    </lineage>
</organism>
<dbReference type="Gramene" id="mRNA:HanXRQr2_Chr06g0240911">
    <property type="protein sequence ID" value="CDS:HanXRQr2_Chr06g0240911.1"/>
    <property type="gene ID" value="HanXRQr2_Chr06g0240911"/>
</dbReference>
<dbReference type="EMBL" id="MNCJ02000321">
    <property type="protein sequence ID" value="KAF5800811.1"/>
    <property type="molecule type" value="Genomic_DNA"/>
</dbReference>
<evidence type="ECO:0000313" key="2">
    <source>
        <dbReference type="EMBL" id="OTG21937.1"/>
    </source>
</evidence>